<dbReference type="Pfam" id="PF13424">
    <property type="entry name" value="TPR_12"/>
    <property type="match status" value="2"/>
</dbReference>
<evidence type="ECO:0000313" key="3">
    <source>
        <dbReference type="Proteomes" id="UP000730618"/>
    </source>
</evidence>
<dbReference type="InterPro" id="IPR019734">
    <property type="entry name" value="TPR_rpt"/>
</dbReference>
<feature type="repeat" description="TPR" evidence="1">
    <location>
        <begin position="274"/>
        <end position="307"/>
    </location>
</feature>
<gene>
    <name evidence="2" type="ORF">PAECIP111802_05876</name>
</gene>
<sequence length="332" mass="37933">MEFKKRNEEINEQYAAAIEPMCRIAWSYFKTGRSTDARRLLRNALELVASDAQQLRLKLLLLEGKILALEYVITNEDADHMFAILQEATRLAHEASDREQMANALSLLGTAHYFADLNTSVSVVDTGGKYREALDYQQQALQLRNAVGDTRGICESLFHIGTVYERWQQHEKAIEHYTESFELADRTGCLYEKTEPTRHFAYHAMMKGDLDQALHYAHRALALRQQTGFMPYEPLDHLLLCDIYLKLGKFEQAQSHAQKAYEIAEQLGYKRTIASALLSLGDILAARQQTSHAKAHFEKALRLAQELQLPMLMARSYERLERVKENGAAPNV</sequence>
<dbReference type="PANTHER" id="PTHR10098">
    <property type="entry name" value="RAPSYN-RELATED"/>
    <property type="match status" value="1"/>
</dbReference>
<dbReference type="Proteomes" id="UP000730618">
    <property type="component" value="Unassembled WGS sequence"/>
</dbReference>
<dbReference type="RefSeq" id="WP_218102076.1">
    <property type="nucleotide sequence ID" value="NZ_CAJVCE010000023.1"/>
</dbReference>
<dbReference type="SMART" id="SM00028">
    <property type="entry name" value="TPR"/>
    <property type="match status" value="5"/>
</dbReference>
<protein>
    <recommendedName>
        <fullName evidence="4">Tetratricopeptide repeat protein</fullName>
    </recommendedName>
</protein>
<evidence type="ECO:0000256" key="1">
    <source>
        <dbReference type="PROSITE-ProRule" id="PRU00339"/>
    </source>
</evidence>
<proteinExistence type="predicted"/>
<keyword evidence="1" id="KW-0802">TPR repeat</keyword>
<dbReference type="PROSITE" id="PS50005">
    <property type="entry name" value="TPR"/>
    <property type="match status" value="2"/>
</dbReference>
<name>A0ABN7TT38_9BACL</name>
<accession>A0ABN7TT38</accession>
<reference evidence="2 3" key="1">
    <citation type="submission" date="2021-06" db="EMBL/GenBank/DDBJ databases">
        <authorList>
            <person name="Criscuolo A."/>
        </authorList>
    </citation>
    <scope>NUCLEOTIDE SEQUENCE [LARGE SCALE GENOMIC DNA]</scope>
    <source>
        <strain evidence="3">CIP 111802</strain>
    </source>
</reference>
<comment type="caution">
    <text evidence="2">The sequence shown here is derived from an EMBL/GenBank/DDBJ whole genome shotgun (WGS) entry which is preliminary data.</text>
</comment>
<feature type="repeat" description="TPR" evidence="1">
    <location>
        <begin position="154"/>
        <end position="187"/>
    </location>
</feature>
<keyword evidence="3" id="KW-1185">Reference proteome</keyword>
<evidence type="ECO:0000313" key="2">
    <source>
        <dbReference type="EMBL" id="CAG7654786.1"/>
    </source>
</evidence>
<organism evidence="2 3">
    <name type="scientific">Paenibacillus allorhizosphaerae</name>
    <dbReference type="NCBI Taxonomy" id="2849866"/>
    <lineage>
        <taxon>Bacteria</taxon>
        <taxon>Bacillati</taxon>
        <taxon>Bacillota</taxon>
        <taxon>Bacilli</taxon>
        <taxon>Bacillales</taxon>
        <taxon>Paenibacillaceae</taxon>
        <taxon>Paenibacillus</taxon>
    </lineage>
</organism>
<evidence type="ECO:0008006" key="4">
    <source>
        <dbReference type="Google" id="ProtNLM"/>
    </source>
</evidence>
<dbReference type="EMBL" id="CAJVCE010000023">
    <property type="protein sequence ID" value="CAG7654786.1"/>
    <property type="molecule type" value="Genomic_DNA"/>
</dbReference>